<name>A0A0R3WUP6_HYDTA</name>
<reference evidence="1 2" key="2">
    <citation type="submission" date="2018-11" db="EMBL/GenBank/DDBJ databases">
        <authorList>
            <consortium name="Pathogen Informatics"/>
        </authorList>
    </citation>
    <scope>NUCLEOTIDE SEQUENCE [LARGE SCALE GENOMIC DNA]</scope>
</reference>
<dbReference type="WBParaSite" id="TTAC_0000448601-mRNA-1">
    <property type="protein sequence ID" value="TTAC_0000448601-mRNA-1"/>
    <property type="gene ID" value="TTAC_0000448601"/>
</dbReference>
<dbReference type="EMBL" id="UYWX01004527">
    <property type="protein sequence ID" value="VDM25024.1"/>
    <property type="molecule type" value="Genomic_DNA"/>
</dbReference>
<dbReference type="Proteomes" id="UP000274429">
    <property type="component" value="Unassembled WGS sequence"/>
</dbReference>
<organism evidence="3">
    <name type="scientific">Hydatigena taeniaeformis</name>
    <name type="common">Feline tapeworm</name>
    <name type="synonym">Taenia taeniaeformis</name>
    <dbReference type="NCBI Taxonomy" id="6205"/>
    <lineage>
        <taxon>Eukaryota</taxon>
        <taxon>Metazoa</taxon>
        <taxon>Spiralia</taxon>
        <taxon>Lophotrochozoa</taxon>
        <taxon>Platyhelminthes</taxon>
        <taxon>Cestoda</taxon>
        <taxon>Eucestoda</taxon>
        <taxon>Cyclophyllidea</taxon>
        <taxon>Taeniidae</taxon>
        <taxon>Hydatigera</taxon>
    </lineage>
</organism>
<accession>A0A0R3WUP6</accession>
<evidence type="ECO:0000313" key="3">
    <source>
        <dbReference type="WBParaSite" id="TTAC_0000448601-mRNA-1"/>
    </source>
</evidence>
<gene>
    <name evidence="1" type="ORF">TTAC_LOCUS4471</name>
</gene>
<protein>
    <submittedName>
        <fullName evidence="3">Secreted protein</fullName>
    </submittedName>
</protein>
<reference evidence="3" key="1">
    <citation type="submission" date="2017-02" db="UniProtKB">
        <authorList>
            <consortium name="WormBaseParasite"/>
        </authorList>
    </citation>
    <scope>IDENTIFICATION</scope>
</reference>
<evidence type="ECO:0000313" key="1">
    <source>
        <dbReference type="EMBL" id="VDM25024.1"/>
    </source>
</evidence>
<evidence type="ECO:0000313" key="2">
    <source>
        <dbReference type="Proteomes" id="UP000274429"/>
    </source>
</evidence>
<keyword evidence="2" id="KW-1185">Reference proteome</keyword>
<dbReference type="AlphaFoldDB" id="A0A0R3WUP6"/>
<proteinExistence type="predicted"/>
<sequence length="89" mass="9929">MLDLFGFCDLLVQRTVERLGLRLDSTVASDSAGIEGADRLATFGHAMSFEPMTSMLRNFASSFRGESAVFLLKLLIVTLNWCFSMKILF</sequence>
<dbReference type="STRING" id="6205.A0A0R3WUP6"/>